<dbReference type="Pfam" id="PF07466">
    <property type="entry name" value="DUF1517"/>
    <property type="match status" value="1"/>
</dbReference>
<reference evidence="2 3" key="1">
    <citation type="submission" date="2020-03" db="EMBL/GenBank/DDBJ databases">
        <title>Draft Genome Sequence of 2-Methylisoborneol Producing Pseudanabaena yagii Strain GIHE-NHR1 Isolated from North Han River in South Korea.</title>
        <authorList>
            <person name="Jeong J."/>
        </authorList>
    </citation>
    <scope>NUCLEOTIDE SEQUENCE [LARGE SCALE GENOMIC DNA]</scope>
    <source>
        <strain evidence="2 3">GIHE-NHR1</strain>
    </source>
</reference>
<evidence type="ECO:0000313" key="3">
    <source>
        <dbReference type="Proteomes" id="UP000738376"/>
    </source>
</evidence>
<dbReference type="Proteomes" id="UP000738376">
    <property type="component" value="Unassembled WGS sequence"/>
</dbReference>
<comment type="caution">
    <text evidence="2">The sequence shown here is derived from an EMBL/GenBank/DDBJ whole genome shotgun (WGS) entry which is preliminary data.</text>
</comment>
<dbReference type="InterPro" id="IPR010903">
    <property type="entry name" value="DUF1517"/>
</dbReference>
<dbReference type="PIRSF" id="PIRSF037221">
    <property type="entry name" value="DUF1517"/>
    <property type="match status" value="1"/>
</dbReference>
<dbReference type="PANTHER" id="PTHR33975">
    <property type="entry name" value="MYELIN-ASSOCIATED OLIGODENDROCYTE BASIC PROTEIN"/>
    <property type="match status" value="1"/>
</dbReference>
<protein>
    <submittedName>
        <fullName evidence="2">DUF1517 domain-containing protein</fullName>
    </submittedName>
</protein>
<gene>
    <name evidence="2" type="ORF">HC246_02910</name>
</gene>
<proteinExistence type="predicted"/>
<keyword evidence="3" id="KW-1185">Reference proteome</keyword>
<keyword evidence="1" id="KW-0812">Transmembrane</keyword>
<sequence length="326" mass="34651">MKVFSPEVAKKAKASVKVWTRSLLVVALVAMTIFGNAHEALAKRAGGRVGGSAFRSAPSRSMPSSPSRSYSNYSGGNTLYSPNTGGGFFFFPMFFGGGFGGGLFSLLLLVIVAGAIMQAFRGRGDGEGITGMDSKVSVAKIQVGLLSSARSLQQELTRLALESDTSSVEGLAVVTRETAVSLMRHPEYWVYVSSASENTKFALAEQKFNSLVMSERSKLNTEVLSNVGGRVLQGKTSAALPSEGSLSLEDPSEYIVVTILLAVAGDSLSKLPTLRSSEDLSSALSAIGSVPEDNLLAVEILWEPQSEEYTLTNDEVLTIYPDLVRI</sequence>
<name>A0ABX1LLJ2_9CYAN</name>
<keyword evidence="1" id="KW-1133">Transmembrane helix</keyword>
<feature type="transmembrane region" description="Helical" evidence="1">
    <location>
        <begin position="89"/>
        <end position="116"/>
    </location>
</feature>
<organism evidence="2 3">
    <name type="scientific">Pseudanabaena yagii GIHE-NHR1</name>
    <dbReference type="NCBI Taxonomy" id="2722753"/>
    <lineage>
        <taxon>Bacteria</taxon>
        <taxon>Bacillati</taxon>
        <taxon>Cyanobacteriota</taxon>
        <taxon>Cyanophyceae</taxon>
        <taxon>Pseudanabaenales</taxon>
        <taxon>Pseudanabaenaceae</taxon>
        <taxon>Pseudanabaena</taxon>
        <taxon>Pseudanabaena yagii</taxon>
    </lineage>
</organism>
<dbReference type="InterPro" id="IPR053023">
    <property type="entry name" value="FLAP_modulator"/>
</dbReference>
<dbReference type="PANTHER" id="PTHR33975:SF2">
    <property type="entry name" value="MYELIN-ASSOCIATED OLIGODENDROCYTE BASIC PROTEIN"/>
    <property type="match status" value="1"/>
</dbReference>
<evidence type="ECO:0000313" key="2">
    <source>
        <dbReference type="EMBL" id="NMF56989.1"/>
    </source>
</evidence>
<keyword evidence="1" id="KW-0472">Membrane</keyword>
<evidence type="ECO:0000256" key="1">
    <source>
        <dbReference type="SAM" id="Phobius"/>
    </source>
</evidence>
<accession>A0ABX1LLJ2</accession>
<dbReference type="EMBL" id="JAAVJL010000001">
    <property type="protein sequence ID" value="NMF56989.1"/>
    <property type="molecule type" value="Genomic_DNA"/>
</dbReference>